<comment type="subunit">
    <text evidence="1">Heterodimer with IL12B; disulfide-linked. The heterodimer is known as interleukin IL-12.</text>
</comment>
<dbReference type="GO" id="GO:0008083">
    <property type="term" value="F:growth factor activity"/>
    <property type="evidence" value="ECO:0007669"/>
    <property type="project" value="UniProtKB-KW"/>
</dbReference>
<keyword evidence="1" id="KW-1015">Disulfide bond</keyword>
<name>A0A1U8DRM5_ALLSI</name>
<dbReference type="GeneID" id="102368752"/>
<dbReference type="GO" id="GO:0005125">
    <property type="term" value="F:cytokine activity"/>
    <property type="evidence" value="ECO:0007669"/>
    <property type="project" value="UniProtKB-KW"/>
</dbReference>
<proteinExistence type="inferred from homology"/>
<dbReference type="eggNOG" id="ENOG502S8JN">
    <property type="taxonomic scope" value="Eukaryota"/>
</dbReference>
<evidence type="ECO:0000256" key="1">
    <source>
        <dbReference type="RuleBase" id="RU363133"/>
    </source>
</evidence>
<keyword evidence="1" id="KW-0964">Secreted</keyword>
<evidence type="ECO:0000313" key="3">
    <source>
        <dbReference type="RefSeq" id="XP_014379910.1"/>
    </source>
</evidence>
<dbReference type="InParanoid" id="A0A1U8DRM5"/>
<sequence>MAPPKGLGTLGFECTLEEVDLEDITKNQINTIKACIPEASENGNCQVLEKADFDETKCLKGISEDLKLYKGEFRSFSNQKILDAIDQMMQALNINSASVPQPASNTGLPSFNDRLRLCSVLQAFLIRAMTINRMMNYLNSPENSS</sequence>
<dbReference type="Gene3D" id="1.20.1250.10">
    <property type="match status" value="1"/>
</dbReference>
<protein>
    <recommendedName>
        <fullName evidence="1">Interleukin-12 subunit alpha</fullName>
        <shortName evidence="1">IL-12A</shortName>
    </recommendedName>
</protein>
<dbReference type="OrthoDB" id="9893660at2759"/>
<dbReference type="CTD" id="3592"/>
<dbReference type="KEGG" id="asn:102368752"/>
<reference evidence="3" key="1">
    <citation type="submission" date="2025-08" db="UniProtKB">
        <authorList>
            <consortium name="RefSeq"/>
        </authorList>
    </citation>
    <scope>IDENTIFICATION</scope>
</reference>
<dbReference type="RefSeq" id="XP_014379910.1">
    <property type="nucleotide sequence ID" value="XM_014524424.1"/>
</dbReference>
<dbReference type="GO" id="GO:0005615">
    <property type="term" value="C:extracellular space"/>
    <property type="evidence" value="ECO:0007669"/>
    <property type="project" value="UniProtKB-KW"/>
</dbReference>
<keyword evidence="1" id="KW-0202">Cytokine</keyword>
<dbReference type="Pfam" id="PF03039">
    <property type="entry name" value="IL12"/>
    <property type="match status" value="1"/>
</dbReference>
<comment type="subcellular location">
    <subcellularLocation>
        <location evidence="1">Secreted</location>
    </subcellularLocation>
</comment>
<dbReference type="AlphaFoldDB" id="A0A1U8DRM5"/>
<keyword evidence="2" id="KW-1185">Reference proteome</keyword>
<dbReference type="InterPro" id="IPR009079">
    <property type="entry name" value="4_helix_cytokine-like_core"/>
</dbReference>
<dbReference type="Proteomes" id="UP000189705">
    <property type="component" value="Unplaced"/>
</dbReference>
<gene>
    <name evidence="1 3" type="primary">IL12A</name>
</gene>
<comment type="similarity">
    <text evidence="1">Belongs to the IL-6 superfamily.</text>
</comment>
<dbReference type="GO" id="GO:0005143">
    <property type="term" value="F:interleukin-12 receptor binding"/>
    <property type="evidence" value="ECO:0007669"/>
    <property type="project" value="InterPro"/>
</dbReference>
<dbReference type="GO" id="GO:0006955">
    <property type="term" value="P:immune response"/>
    <property type="evidence" value="ECO:0007669"/>
    <property type="project" value="InterPro"/>
</dbReference>
<keyword evidence="1" id="KW-0339">Growth factor</keyword>
<dbReference type="SUPFAM" id="SSF47266">
    <property type="entry name" value="4-helical cytokines"/>
    <property type="match status" value="1"/>
</dbReference>
<dbReference type="STRING" id="38654.A0A1U8DRM5"/>
<accession>A0A1U8DRM5</accession>
<evidence type="ECO:0000313" key="2">
    <source>
        <dbReference type="Proteomes" id="UP000189705"/>
    </source>
</evidence>
<organism evidence="2 3">
    <name type="scientific">Alligator sinensis</name>
    <name type="common">Chinese alligator</name>
    <dbReference type="NCBI Taxonomy" id="38654"/>
    <lineage>
        <taxon>Eukaryota</taxon>
        <taxon>Metazoa</taxon>
        <taxon>Chordata</taxon>
        <taxon>Craniata</taxon>
        <taxon>Vertebrata</taxon>
        <taxon>Euteleostomi</taxon>
        <taxon>Archelosauria</taxon>
        <taxon>Archosauria</taxon>
        <taxon>Crocodylia</taxon>
        <taxon>Alligatoridae</taxon>
        <taxon>Alligatorinae</taxon>
        <taxon>Alligator</taxon>
    </lineage>
</organism>
<dbReference type="InterPro" id="IPR004281">
    <property type="entry name" value="IL-12_alpha"/>
</dbReference>